<dbReference type="Proteomes" id="UP000295543">
    <property type="component" value="Unassembled WGS sequence"/>
</dbReference>
<dbReference type="InterPro" id="IPR019109">
    <property type="entry name" value="MamF_MmsF"/>
</dbReference>
<keyword evidence="4 5" id="KW-0472">Membrane</keyword>
<dbReference type="AlphaFoldDB" id="A0A4R5UE19"/>
<sequence length="148" mass="15382">MHTASIAQTTPAHDSRQWAAGLHIGALLLAVMTSWMSGLAGALVAGVVYLLKRDADAFVAEHAREALNFHLSMFVYACAIVVAAIALVGATVLTLGIGAIVTLPAGLVLATAALGLAVLWLVSSCVAAVHAWNGEHYRHPLTLRFFGG</sequence>
<protein>
    <submittedName>
        <fullName evidence="6">DUF4870 domain-containing protein</fullName>
    </submittedName>
</protein>
<evidence type="ECO:0000256" key="3">
    <source>
        <dbReference type="ARBA" id="ARBA00022989"/>
    </source>
</evidence>
<comment type="subcellular location">
    <subcellularLocation>
        <location evidence="1">Membrane</location>
        <topology evidence="1">Multi-pass membrane protein</topology>
    </subcellularLocation>
</comment>
<evidence type="ECO:0000256" key="2">
    <source>
        <dbReference type="ARBA" id="ARBA00022692"/>
    </source>
</evidence>
<dbReference type="EMBL" id="SMTG01000002">
    <property type="protein sequence ID" value="TDK33548.1"/>
    <property type="molecule type" value="Genomic_DNA"/>
</dbReference>
<evidence type="ECO:0000256" key="5">
    <source>
        <dbReference type="SAM" id="Phobius"/>
    </source>
</evidence>
<keyword evidence="3 5" id="KW-1133">Transmembrane helix</keyword>
<organism evidence="6 7">
    <name type="scientific">Luteimonas terrae</name>
    <dbReference type="NCBI Taxonomy" id="1530191"/>
    <lineage>
        <taxon>Bacteria</taxon>
        <taxon>Pseudomonadati</taxon>
        <taxon>Pseudomonadota</taxon>
        <taxon>Gammaproteobacteria</taxon>
        <taxon>Lysobacterales</taxon>
        <taxon>Lysobacteraceae</taxon>
        <taxon>Luteimonas</taxon>
    </lineage>
</organism>
<proteinExistence type="predicted"/>
<comment type="caution">
    <text evidence="6">The sequence shown here is derived from an EMBL/GenBank/DDBJ whole genome shotgun (WGS) entry which is preliminary data.</text>
</comment>
<feature type="transmembrane region" description="Helical" evidence="5">
    <location>
        <begin position="71"/>
        <end position="101"/>
    </location>
</feature>
<reference evidence="6 7" key="1">
    <citation type="submission" date="2019-03" db="EMBL/GenBank/DDBJ databases">
        <title>Luteimonas zhaokaii sp.nov., isolated from the rectal contents of Plateau pika in Yushu, Qinghai Province, China.</title>
        <authorList>
            <person name="Zhang G."/>
        </authorList>
    </citation>
    <scope>NUCLEOTIDE SEQUENCE [LARGE SCALE GENOMIC DNA]</scope>
    <source>
        <strain evidence="6 7">THG-MD21</strain>
    </source>
</reference>
<evidence type="ECO:0000256" key="1">
    <source>
        <dbReference type="ARBA" id="ARBA00004141"/>
    </source>
</evidence>
<dbReference type="OrthoDB" id="9808930at2"/>
<dbReference type="Pfam" id="PF09685">
    <property type="entry name" value="MamF_MmsF"/>
    <property type="match status" value="1"/>
</dbReference>
<accession>A0A4R5UE19</accession>
<feature type="transmembrane region" description="Helical" evidence="5">
    <location>
        <begin position="24"/>
        <end position="51"/>
    </location>
</feature>
<feature type="transmembrane region" description="Helical" evidence="5">
    <location>
        <begin position="107"/>
        <end position="129"/>
    </location>
</feature>
<dbReference type="RefSeq" id="WP_133392983.1">
    <property type="nucleotide sequence ID" value="NZ_SMTG01000002.1"/>
</dbReference>
<evidence type="ECO:0000313" key="7">
    <source>
        <dbReference type="Proteomes" id="UP000295543"/>
    </source>
</evidence>
<name>A0A4R5UE19_9GAMM</name>
<evidence type="ECO:0000256" key="4">
    <source>
        <dbReference type="ARBA" id="ARBA00023136"/>
    </source>
</evidence>
<keyword evidence="2 5" id="KW-0812">Transmembrane</keyword>
<gene>
    <name evidence="6" type="ORF">E2F49_05940</name>
</gene>
<keyword evidence="7" id="KW-1185">Reference proteome</keyword>
<evidence type="ECO:0000313" key="6">
    <source>
        <dbReference type="EMBL" id="TDK33548.1"/>
    </source>
</evidence>